<keyword evidence="3" id="KW-1185">Reference proteome</keyword>
<name>A0A7W8H9Z5_9FIRM</name>
<feature type="domain" description="Plasmid partition protein putative N-terminal" evidence="1">
    <location>
        <begin position="26"/>
        <end position="95"/>
    </location>
</feature>
<comment type="caution">
    <text evidence="2">The sequence shown here is derived from an EMBL/GenBank/DDBJ whole genome shotgun (WGS) entry which is preliminary data.</text>
</comment>
<dbReference type="RefSeq" id="WP_183772601.1">
    <property type="nucleotide sequence ID" value="NZ_JACHFW010000003.1"/>
</dbReference>
<gene>
    <name evidence="2" type="ORF">HNP82_001273</name>
</gene>
<dbReference type="Pfam" id="PF01672">
    <property type="entry name" value="Plasmid_parti_N"/>
    <property type="match status" value="1"/>
</dbReference>
<dbReference type="Proteomes" id="UP000543642">
    <property type="component" value="Unassembled WGS sequence"/>
</dbReference>
<reference evidence="2 3" key="1">
    <citation type="submission" date="2020-08" db="EMBL/GenBank/DDBJ databases">
        <title>Genomic Encyclopedia of Type Strains, Phase IV (KMG-IV): sequencing the most valuable type-strain genomes for metagenomic binning, comparative biology and taxonomic classification.</title>
        <authorList>
            <person name="Goeker M."/>
        </authorList>
    </citation>
    <scope>NUCLEOTIDE SEQUENCE [LARGE SCALE GENOMIC DNA]</scope>
    <source>
        <strain evidence="2 3">DSM 106146</strain>
    </source>
</reference>
<dbReference type="AlphaFoldDB" id="A0A7W8H9Z5"/>
<organism evidence="2 3">
    <name type="scientific">Catenibacillus scindens</name>
    <dbReference type="NCBI Taxonomy" id="673271"/>
    <lineage>
        <taxon>Bacteria</taxon>
        <taxon>Bacillati</taxon>
        <taxon>Bacillota</taxon>
        <taxon>Clostridia</taxon>
        <taxon>Lachnospirales</taxon>
        <taxon>Lachnospiraceae</taxon>
        <taxon>Catenibacillus</taxon>
    </lineage>
</organism>
<evidence type="ECO:0000313" key="2">
    <source>
        <dbReference type="EMBL" id="MBB5264168.1"/>
    </source>
</evidence>
<evidence type="ECO:0000313" key="3">
    <source>
        <dbReference type="Proteomes" id="UP000543642"/>
    </source>
</evidence>
<sequence>MEEKTPKIKKIEKQLPSLMSAPVEAGIEQFEMICKGIDYAWKQSEQYRLSIAKALSYIQNHKLYRYAGYKSFSAFVKERFHYGRTTFFNYVKVCRMFGICDPQTNDCMDIQPEYQKYSISQLIALSNLPKEVWGKARPEMSVREIQKLHRQPKPRTAGKKAEKETSRRTRIKKLKGVEISLEDLPEELWTSVTQAIRQINEKYPNASIKRITASVQYELKEDDTHEEI</sequence>
<dbReference type="EMBL" id="JACHFW010000003">
    <property type="protein sequence ID" value="MBB5264168.1"/>
    <property type="molecule type" value="Genomic_DNA"/>
</dbReference>
<accession>A0A7W8H9Z5</accession>
<dbReference type="InterPro" id="IPR058550">
    <property type="entry name" value="Plasmid_parti_N"/>
</dbReference>
<proteinExistence type="predicted"/>
<protein>
    <recommendedName>
        <fullName evidence="1">Plasmid partition protein putative N-terminal domain-containing protein</fullName>
    </recommendedName>
</protein>
<evidence type="ECO:0000259" key="1">
    <source>
        <dbReference type="Pfam" id="PF01672"/>
    </source>
</evidence>